<reference evidence="2 3" key="1">
    <citation type="submission" date="2021-10" db="EMBL/GenBank/DDBJ databases">
        <title>Anaerobic single-cell dispensing facilitates the cultivation of human gut bacteria.</title>
        <authorList>
            <person name="Afrizal A."/>
        </authorList>
    </citation>
    <scope>NUCLEOTIDE SEQUENCE [LARGE SCALE GENOMIC DNA]</scope>
    <source>
        <strain evidence="2 3">CLA-AA-H224</strain>
    </source>
</reference>
<dbReference type="SUPFAM" id="SSF51905">
    <property type="entry name" value="FAD/NAD(P)-binding domain"/>
    <property type="match status" value="1"/>
</dbReference>
<feature type="domain" description="FAD-dependent protein C-terminal" evidence="1">
    <location>
        <begin position="282"/>
        <end position="475"/>
    </location>
</feature>
<dbReference type="InterPro" id="IPR036188">
    <property type="entry name" value="FAD/NAD-bd_sf"/>
</dbReference>
<dbReference type="InterPro" id="IPR028348">
    <property type="entry name" value="FAD-binding_protein"/>
</dbReference>
<comment type="caution">
    <text evidence="2">The sequence shown here is derived from an EMBL/GenBank/DDBJ whole genome shotgun (WGS) entry which is preliminary data.</text>
</comment>
<dbReference type="AlphaFoldDB" id="A0AAE3JCP7"/>
<dbReference type="InterPro" id="IPR049516">
    <property type="entry name" value="FAD-depend_C"/>
</dbReference>
<evidence type="ECO:0000259" key="1">
    <source>
        <dbReference type="Pfam" id="PF21688"/>
    </source>
</evidence>
<dbReference type="PANTHER" id="PTHR42842">
    <property type="entry name" value="FAD/NAD(P)-BINDING OXIDOREDUCTASE"/>
    <property type="match status" value="1"/>
</dbReference>
<gene>
    <name evidence="2" type="ORF">LKD48_05085</name>
</gene>
<dbReference type="PIRSF" id="PIRSF038984">
    <property type="entry name" value="FAD_binding_protein"/>
    <property type="match status" value="1"/>
</dbReference>
<organism evidence="2 3">
    <name type="scientific">Anthropogastromicrobium aceti</name>
    <dbReference type="NCBI Taxonomy" id="2981768"/>
    <lineage>
        <taxon>Bacteria</taxon>
        <taxon>Bacillati</taxon>
        <taxon>Bacillota</taxon>
        <taxon>Clostridia</taxon>
        <taxon>Lachnospirales</taxon>
        <taxon>Lachnospiraceae</taxon>
        <taxon>Anthropogastromicrobium</taxon>
    </lineage>
</organism>
<dbReference type="Gene3D" id="3.30.70.2700">
    <property type="match status" value="1"/>
</dbReference>
<dbReference type="Pfam" id="PF21688">
    <property type="entry name" value="FAD-depend_C"/>
    <property type="match status" value="1"/>
</dbReference>
<dbReference type="Proteomes" id="UP001198200">
    <property type="component" value="Unassembled WGS sequence"/>
</dbReference>
<dbReference type="EMBL" id="JAJEQN010000009">
    <property type="protein sequence ID" value="MCC2221022.1"/>
    <property type="molecule type" value="Genomic_DNA"/>
</dbReference>
<dbReference type="Pfam" id="PF13450">
    <property type="entry name" value="NAD_binding_8"/>
    <property type="match status" value="1"/>
</dbReference>
<name>A0AAE3JCP7_9FIRM</name>
<evidence type="ECO:0000313" key="3">
    <source>
        <dbReference type="Proteomes" id="UP001198200"/>
    </source>
</evidence>
<accession>A0AAE3JCP7</accession>
<proteinExistence type="predicted"/>
<dbReference type="RefSeq" id="WP_308731407.1">
    <property type="nucleotide sequence ID" value="NZ_JAJEQN010000009.1"/>
</dbReference>
<sequence>MIQINSLKLPCGHSKEELEEKICKQLKISRSHLKSWKILRQSIDARKKPELFFVYLIEAEVDNERTIVKKLHNPSIVIASGQTYTFPKEGVLQQKHRPVIIGTGPAGLFCGYLLAQHGYRPILLERGADVDNRSKKVEHFWETGELDEKTNVSFGEGGAGTFSDGKLNTLVKDKLMRNRKVLEIFVEHGAPEEILYQQKPHIGTDVLKNVIVSMRKSILEYGGEVRFDSCMTDLDVRDGILAGIWVNQTEYIACETLVLATGHSARDTFAMLGKHIHMEPKSFAVGVRIEHPQEMINFSQYGAAHVSSLGAASYKLTHQAENGRGVYSFCMCPGGFVVNASSEKGGLAVNGMSYHARDSKNANSALIVTVTPQDFPDASYMGGVAFQRRLEQAAYRAGNSKIPLQLFGDFKEGRISTGLGEVKPCTKGAYAFADLNQVLPKPLTEALCEAIPAFDRKIHGFAREDALLLGVESRTSSPLRMVRDENGESNVRGLYPCGEGAGYAGGITSAAMDGIRAAEWIAARFCP</sequence>
<dbReference type="Gene3D" id="3.50.50.60">
    <property type="entry name" value="FAD/NAD(P)-binding domain"/>
    <property type="match status" value="2"/>
</dbReference>
<evidence type="ECO:0000313" key="2">
    <source>
        <dbReference type="EMBL" id="MCC2221022.1"/>
    </source>
</evidence>
<protein>
    <submittedName>
        <fullName evidence="2">NAD(P)-binding protein</fullName>
    </submittedName>
</protein>
<dbReference type="PANTHER" id="PTHR42842:SF3">
    <property type="entry name" value="FAD_NAD(P)-BINDING OXIDOREDUCTASE FAMILY PROTEIN"/>
    <property type="match status" value="1"/>
</dbReference>
<keyword evidence="3" id="KW-1185">Reference proteome</keyword>